<name>A0A1B6KX80_9HEMI</name>
<dbReference type="InterPro" id="IPR002110">
    <property type="entry name" value="Ankyrin_rpt"/>
</dbReference>
<gene>
    <name evidence="4" type="ORF">g.47353</name>
    <name evidence="5" type="ORF">g.47354</name>
</gene>
<dbReference type="AlphaFoldDB" id="A0A1B6KX80"/>
<evidence type="ECO:0000313" key="5">
    <source>
        <dbReference type="EMBL" id="JAT26108.1"/>
    </source>
</evidence>
<feature type="repeat" description="ANK" evidence="3">
    <location>
        <begin position="67"/>
        <end position="99"/>
    </location>
</feature>
<keyword evidence="1" id="KW-0677">Repeat</keyword>
<dbReference type="InterPro" id="IPR036770">
    <property type="entry name" value="Ankyrin_rpt-contain_sf"/>
</dbReference>
<sequence length="119" mass="13428">MEFPLHHAVDKKSVVKLERLLNKKNCDFECKNEKGLTALHFAVSKNFKAGVYLLLRKGAKVNAKDIEEKTPLFYALDKCYTELVKHLIEGGADVNHRDQWGTTPLETAVVNDFGQGVKL</sequence>
<dbReference type="PROSITE" id="PS50088">
    <property type="entry name" value="ANK_REPEAT"/>
    <property type="match status" value="2"/>
</dbReference>
<dbReference type="PANTHER" id="PTHR24171">
    <property type="entry name" value="ANKYRIN REPEAT DOMAIN-CONTAINING PROTEIN 39-RELATED"/>
    <property type="match status" value="1"/>
</dbReference>
<evidence type="ECO:0000256" key="1">
    <source>
        <dbReference type="ARBA" id="ARBA00022737"/>
    </source>
</evidence>
<dbReference type="EMBL" id="GEBQ01023911">
    <property type="protein sequence ID" value="JAT16066.1"/>
    <property type="molecule type" value="Transcribed_RNA"/>
</dbReference>
<protein>
    <submittedName>
        <fullName evidence="4">Uncharacterized protein</fullName>
    </submittedName>
</protein>
<proteinExistence type="predicted"/>
<dbReference type="EMBL" id="GEBQ01013869">
    <property type="protein sequence ID" value="JAT26108.1"/>
    <property type="molecule type" value="Transcribed_RNA"/>
</dbReference>
<reference evidence="4" key="1">
    <citation type="submission" date="2015-11" db="EMBL/GenBank/DDBJ databases">
        <title>De novo transcriptome assembly of four potential Pierce s Disease insect vectors from Arizona vineyards.</title>
        <authorList>
            <person name="Tassone E.E."/>
        </authorList>
    </citation>
    <scope>NUCLEOTIDE SEQUENCE</scope>
</reference>
<evidence type="ECO:0000256" key="3">
    <source>
        <dbReference type="PROSITE-ProRule" id="PRU00023"/>
    </source>
</evidence>
<dbReference type="SMART" id="SM00248">
    <property type="entry name" value="ANK"/>
    <property type="match status" value="2"/>
</dbReference>
<feature type="non-terminal residue" evidence="4">
    <location>
        <position position="119"/>
    </location>
</feature>
<evidence type="ECO:0000256" key="2">
    <source>
        <dbReference type="ARBA" id="ARBA00023043"/>
    </source>
</evidence>
<dbReference type="SUPFAM" id="SSF48403">
    <property type="entry name" value="Ankyrin repeat"/>
    <property type="match status" value="1"/>
</dbReference>
<accession>A0A1B6KX80</accession>
<dbReference type="PROSITE" id="PS50297">
    <property type="entry name" value="ANK_REP_REGION"/>
    <property type="match status" value="2"/>
</dbReference>
<evidence type="ECO:0000313" key="4">
    <source>
        <dbReference type="EMBL" id="JAT16066.1"/>
    </source>
</evidence>
<dbReference type="Gene3D" id="1.25.40.20">
    <property type="entry name" value="Ankyrin repeat-containing domain"/>
    <property type="match status" value="1"/>
</dbReference>
<dbReference type="Pfam" id="PF12796">
    <property type="entry name" value="Ank_2"/>
    <property type="match status" value="2"/>
</dbReference>
<feature type="repeat" description="ANK" evidence="3">
    <location>
        <begin position="34"/>
        <end position="66"/>
    </location>
</feature>
<keyword evidence="2 3" id="KW-0040">ANK repeat</keyword>
<organism evidence="4">
    <name type="scientific">Graphocephala atropunctata</name>
    <dbReference type="NCBI Taxonomy" id="36148"/>
    <lineage>
        <taxon>Eukaryota</taxon>
        <taxon>Metazoa</taxon>
        <taxon>Ecdysozoa</taxon>
        <taxon>Arthropoda</taxon>
        <taxon>Hexapoda</taxon>
        <taxon>Insecta</taxon>
        <taxon>Pterygota</taxon>
        <taxon>Neoptera</taxon>
        <taxon>Paraneoptera</taxon>
        <taxon>Hemiptera</taxon>
        <taxon>Auchenorrhyncha</taxon>
        <taxon>Membracoidea</taxon>
        <taxon>Cicadellidae</taxon>
        <taxon>Cicadellinae</taxon>
        <taxon>Cicadellini</taxon>
        <taxon>Graphocephala</taxon>
    </lineage>
</organism>